<evidence type="ECO:0000259" key="1">
    <source>
        <dbReference type="Pfam" id="PF09458"/>
    </source>
</evidence>
<gene>
    <name evidence="2" type="ORF">ACFQAU_10840</name>
</gene>
<reference evidence="3" key="1">
    <citation type="journal article" date="2019" name="Int. J. Syst. Evol. Microbiol.">
        <title>The Global Catalogue of Microorganisms (GCM) 10K type strain sequencing project: providing services to taxonomists for standard genome sequencing and annotation.</title>
        <authorList>
            <consortium name="The Broad Institute Genomics Platform"/>
            <consortium name="The Broad Institute Genome Sequencing Center for Infectious Disease"/>
            <person name="Wu L."/>
            <person name="Ma J."/>
        </authorList>
    </citation>
    <scope>NUCLEOTIDE SEQUENCE [LARGE SCALE GENOMIC DNA]</scope>
    <source>
        <strain evidence="3">NBRC 111368</strain>
    </source>
</reference>
<comment type="caution">
    <text evidence="2">The sequence shown here is derived from an EMBL/GenBank/DDBJ whole genome shotgun (WGS) entry which is preliminary data.</text>
</comment>
<dbReference type="RefSeq" id="WP_386282196.1">
    <property type="nucleotide sequence ID" value="NZ_JBHSWA010000001.1"/>
</dbReference>
<dbReference type="PANTHER" id="PTHR46938">
    <property type="entry name" value="DISCOIDIN-1 SUBUNIT A-RELATED-RELATED"/>
    <property type="match status" value="1"/>
</dbReference>
<dbReference type="InterPro" id="IPR052487">
    <property type="entry name" value="Galactose-binding_lectin"/>
</dbReference>
<accession>A0ABW1YYF8</accession>
<dbReference type="InterPro" id="IPR037221">
    <property type="entry name" value="H-type_lectin_dom_sf"/>
</dbReference>
<evidence type="ECO:0000313" key="3">
    <source>
        <dbReference type="Proteomes" id="UP001596403"/>
    </source>
</evidence>
<feature type="domain" description="H-type lectin" evidence="1">
    <location>
        <begin position="39"/>
        <end position="104"/>
    </location>
</feature>
<sequence length="121" mass="13386">MKRLRSHTIGVDSGDVMLFSDFEDGGSMWTGEGQRERRRRISFSEPFREPPHVQVSMSLWDIDASTVTRADIGAEAVTETGFDMVFRTWGDTRVARARLAWTAIGAVGGMTTGSSARCIAR</sequence>
<dbReference type="EMBL" id="JBHSWA010000001">
    <property type="protein sequence ID" value="MFC6642124.1"/>
    <property type="molecule type" value="Genomic_DNA"/>
</dbReference>
<keyword evidence="3" id="KW-1185">Reference proteome</keyword>
<dbReference type="Proteomes" id="UP001596403">
    <property type="component" value="Unassembled WGS sequence"/>
</dbReference>
<dbReference type="Gene3D" id="2.60.40.2080">
    <property type="match status" value="1"/>
</dbReference>
<evidence type="ECO:0000313" key="2">
    <source>
        <dbReference type="EMBL" id="MFC6642124.1"/>
    </source>
</evidence>
<name>A0ABW1YYF8_9RHOB</name>
<proteinExistence type="predicted"/>
<dbReference type="SUPFAM" id="SSF141086">
    <property type="entry name" value="Agglutinin HPA-like"/>
    <property type="match status" value="1"/>
</dbReference>
<dbReference type="Pfam" id="PF09458">
    <property type="entry name" value="H_lectin"/>
    <property type="match status" value="1"/>
</dbReference>
<dbReference type="InterPro" id="IPR019019">
    <property type="entry name" value="H-type_lectin_domain"/>
</dbReference>
<organism evidence="2 3">
    <name type="scientific">Sulfitobacter profundi</name>
    <dbReference type="NCBI Taxonomy" id="2679961"/>
    <lineage>
        <taxon>Bacteria</taxon>
        <taxon>Pseudomonadati</taxon>
        <taxon>Pseudomonadota</taxon>
        <taxon>Alphaproteobacteria</taxon>
        <taxon>Rhodobacterales</taxon>
        <taxon>Roseobacteraceae</taxon>
        <taxon>Sulfitobacter</taxon>
    </lineage>
</organism>
<protein>
    <submittedName>
        <fullName evidence="2">H-type lectin domain-containing protein</fullName>
    </submittedName>
</protein>